<gene>
    <name evidence="4" type="ORF">FA09DRAFT_256385</name>
</gene>
<keyword evidence="3" id="KW-1133">Transmembrane helix</keyword>
<dbReference type="AlphaFoldDB" id="A0A316ZC27"/>
<dbReference type="PANTHER" id="PTHR24305">
    <property type="entry name" value="CYTOCHROME P450"/>
    <property type="match status" value="1"/>
</dbReference>
<dbReference type="Gene3D" id="1.10.630.10">
    <property type="entry name" value="Cytochrome P450"/>
    <property type="match status" value="1"/>
</dbReference>
<proteinExistence type="inferred from homology"/>
<keyword evidence="2" id="KW-0560">Oxidoreductase</keyword>
<protein>
    <submittedName>
        <fullName evidence="4">Cytochrome P450</fullName>
    </submittedName>
</protein>
<sequence>MALHADVGWSVLAGLAGLVAALVLLERIRTPAALRRYPAYPPGAGLSSLPHLLLDLWHPQGVSAGLVDAHARLRSSVLRTGPKRLHLSTASAQVLKDIGSLDKAPAYAAFDLGSATVFSSRSRADHGARASVVASLFTKTAVRDKADVVSDAVHATLDVLDKKVGSGTAQVNLLALFRAFAIDVAATLYCGKTYGATHALRHGDFMSTDIGLIHDHFNEAVPLGLWSPAYGPKLRTAHEKLTTAWRKVSPAKSKAVHEQDKLTAALAHYEAFVDGAVSSPDAAYPAAMARAPAYAQLDATEQRAAISVECYDLLFAASESLAATLAVGLLRLHTAEASSSLERVRSALQAQGSGEEQLLQATVNECLRVTSPVPRALDRIVGAKGLRLDDGTFLPAGTVIGIGQQALHQPDTPFSLSKWLDEDGAPASIAFGLPGAPSRACLARALAEEELRQMLAAFLRRFEVVQPVLPRGRDMFNVGFPRGLVAAQVSRRRA</sequence>
<keyword evidence="3" id="KW-0472">Membrane</keyword>
<evidence type="ECO:0000256" key="1">
    <source>
        <dbReference type="ARBA" id="ARBA00010617"/>
    </source>
</evidence>
<dbReference type="GO" id="GO:0020037">
    <property type="term" value="F:heme binding"/>
    <property type="evidence" value="ECO:0007669"/>
    <property type="project" value="InterPro"/>
</dbReference>
<keyword evidence="3" id="KW-0812">Transmembrane</keyword>
<dbReference type="InterPro" id="IPR036396">
    <property type="entry name" value="Cyt_P450_sf"/>
</dbReference>
<dbReference type="Proteomes" id="UP000245946">
    <property type="component" value="Unassembled WGS sequence"/>
</dbReference>
<dbReference type="GO" id="GO:0004497">
    <property type="term" value="F:monooxygenase activity"/>
    <property type="evidence" value="ECO:0007669"/>
    <property type="project" value="InterPro"/>
</dbReference>
<dbReference type="Pfam" id="PF00067">
    <property type="entry name" value="p450"/>
    <property type="match status" value="1"/>
</dbReference>
<dbReference type="PANTHER" id="PTHR24305:SF166">
    <property type="entry name" value="CYTOCHROME P450 12A4, MITOCHONDRIAL-RELATED"/>
    <property type="match status" value="1"/>
</dbReference>
<keyword evidence="5" id="KW-1185">Reference proteome</keyword>
<dbReference type="GeneID" id="37267264"/>
<evidence type="ECO:0000313" key="4">
    <source>
        <dbReference type="EMBL" id="PWN98866.1"/>
    </source>
</evidence>
<dbReference type="RefSeq" id="XP_025599145.1">
    <property type="nucleotide sequence ID" value="XM_025739718.1"/>
</dbReference>
<name>A0A316ZC27_9BASI</name>
<dbReference type="InterPro" id="IPR001128">
    <property type="entry name" value="Cyt_P450"/>
</dbReference>
<evidence type="ECO:0000256" key="2">
    <source>
        <dbReference type="ARBA" id="ARBA00023002"/>
    </source>
</evidence>
<dbReference type="SUPFAM" id="SSF48264">
    <property type="entry name" value="Cytochrome P450"/>
    <property type="match status" value="1"/>
</dbReference>
<accession>A0A316ZC27</accession>
<dbReference type="OrthoDB" id="1470350at2759"/>
<evidence type="ECO:0000256" key="3">
    <source>
        <dbReference type="SAM" id="Phobius"/>
    </source>
</evidence>
<dbReference type="GO" id="GO:0005506">
    <property type="term" value="F:iron ion binding"/>
    <property type="evidence" value="ECO:0007669"/>
    <property type="project" value="InterPro"/>
</dbReference>
<evidence type="ECO:0000313" key="5">
    <source>
        <dbReference type="Proteomes" id="UP000245946"/>
    </source>
</evidence>
<comment type="similarity">
    <text evidence="1">Belongs to the cytochrome P450 family.</text>
</comment>
<dbReference type="EMBL" id="KZ819290">
    <property type="protein sequence ID" value="PWN98866.1"/>
    <property type="molecule type" value="Genomic_DNA"/>
</dbReference>
<dbReference type="STRING" id="58919.A0A316ZC27"/>
<dbReference type="GO" id="GO:0016705">
    <property type="term" value="F:oxidoreductase activity, acting on paired donors, with incorporation or reduction of molecular oxygen"/>
    <property type="evidence" value="ECO:0007669"/>
    <property type="project" value="InterPro"/>
</dbReference>
<organism evidence="4 5">
    <name type="scientific">Tilletiopsis washingtonensis</name>
    <dbReference type="NCBI Taxonomy" id="58919"/>
    <lineage>
        <taxon>Eukaryota</taxon>
        <taxon>Fungi</taxon>
        <taxon>Dikarya</taxon>
        <taxon>Basidiomycota</taxon>
        <taxon>Ustilaginomycotina</taxon>
        <taxon>Exobasidiomycetes</taxon>
        <taxon>Entylomatales</taxon>
        <taxon>Entylomatales incertae sedis</taxon>
        <taxon>Tilletiopsis</taxon>
    </lineage>
</organism>
<dbReference type="InterPro" id="IPR050121">
    <property type="entry name" value="Cytochrome_P450_monoxygenase"/>
</dbReference>
<feature type="transmembrane region" description="Helical" evidence="3">
    <location>
        <begin position="6"/>
        <end position="25"/>
    </location>
</feature>
<reference evidence="4 5" key="1">
    <citation type="journal article" date="2018" name="Mol. Biol. Evol.">
        <title>Broad Genomic Sampling Reveals a Smut Pathogenic Ancestry of the Fungal Clade Ustilaginomycotina.</title>
        <authorList>
            <person name="Kijpornyongpan T."/>
            <person name="Mondo S.J."/>
            <person name="Barry K."/>
            <person name="Sandor L."/>
            <person name="Lee J."/>
            <person name="Lipzen A."/>
            <person name="Pangilinan J."/>
            <person name="LaButti K."/>
            <person name="Hainaut M."/>
            <person name="Henrissat B."/>
            <person name="Grigoriev I.V."/>
            <person name="Spatafora J.W."/>
            <person name="Aime M.C."/>
        </authorList>
    </citation>
    <scope>NUCLEOTIDE SEQUENCE [LARGE SCALE GENOMIC DNA]</scope>
    <source>
        <strain evidence="4 5">MCA 4186</strain>
    </source>
</reference>